<dbReference type="Gene3D" id="1.10.10.10">
    <property type="entry name" value="Winged helix-like DNA-binding domain superfamily/Winged helix DNA-binding domain"/>
    <property type="match status" value="1"/>
</dbReference>
<evidence type="ECO:0000259" key="4">
    <source>
        <dbReference type="PROSITE" id="PS51077"/>
    </source>
</evidence>
<dbReference type="InterPro" id="IPR050707">
    <property type="entry name" value="HTH_MetabolicPath_Reg"/>
</dbReference>
<dbReference type="SUPFAM" id="SSF46785">
    <property type="entry name" value="Winged helix' DNA-binding domain"/>
    <property type="match status" value="1"/>
</dbReference>
<keyword evidence="1" id="KW-0805">Transcription regulation</keyword>
<dbReference type="Gene3D" id="3.30.450.40">
    <property type="match status" value="1"/>
</dbReference>
<dbReference type="Pfam" id="PF09339">
    <property type="entry name" value="HTH_IclR"/>
    <property type="match status" value="1"/>
</dbReference>
<feature type="domain" description="HTH iclR-type" evidence="4">
    <location>
        <begin position="11"/>
        <end position="71"/>
    </location>
</feature>
<sequence length="252" mass="27559">MRSTERDDGHNSVLGRAVALLSAFHQDDEYVSLSELARRAGLPKPTAHRLSGQLIDLGMLETGSHGLRLGLRVFELGQLVPRQRGLRDAARPHLENLYRTFGETVHLAVLQGADVVYLDKLTSRITPVAPSRIGGRMPAHATALGKALLAHADPQVRDAVLASPLERRTPRTIVMRGLLARELGRVRTEGIAREYEESAPGLVCVAHPVRDDSGRVIAAVSVSGRINRLRVDRVAPALRTAALTLARRYRSH</sequence>
<evidence type="ECO:0000313" key="6">
    <source>
        <dbReference type="EMBL" id="AQA09237.1"/>
    </source>
</evidence>
<keyword evidence="2" id="KW-0238">DNA-binding</keyword>
<dbReference type="Pfam" id="PF01614">
    <property type="entry name" value="IclR_C"/>
    <property type="match status" value="1"/>
</dbReference>
<keyword evidence="7" id="KW-1185">Reference proteome</keyword>
<dbReference type="PROSITE" id="PS51078">
    <property type="entry name" value="ICLR_ED"/>
    <property type="match status" value="1"/>
</dbReference>
<evidence type="ECO:0000256" key="2">
    <source>
        <dbReference type="ARBA" id="ARBA00023125"/>
    </source>
</evidence>
<dbReference type="InterPro" id="IPR036388">
    <property type="entry name" value="WH-like_DNA-bd_sf"/>
</dbReference>
<dbReference type="PANTHER" id="PTHR30136">
    <property type="entry name" value="HELIX-TURN-HELIX TRANSCRIPTIONAL REGULATOR, ICLR FAMILY"/>
    <property type="match status" value="1"/>
</dbReference>
<evidence type="ECO:0000256" key="3">
    <source>
        <dbReference type="ARBA" id="ARBA00023163"/>
    </source>
</evidence>
<dbReference type="RefSeq" id="WP_079255663.1">
    <property type="nucleotide sequence ID" value="NZ_CP019458.1"/>
</dbReference>
<evidence type="ECO:0008006" key="8">
    <source>
        <dbReference type="Google" id="ProtNLM"/>
    </source>
</evidence>
<dbReference type="InterPro" id="IPR005471">
    <property type="entry name" value="Tscrpt_reg_IclR_N"/>
</dbReference>
<proteinExistence type="predicted"/>
<keyword evidence="3" id="KW-0804">Transcription</keyword>
<dbReference type="SUPFAM" id="SSF55781">
    <property type="entry name" value="GAF domain-like"/>
    <property type="match status" value="1"/>
</dbReference>
<dbReference type="InterPro" id="IPR014757">
    <property type="entry name" value="Tscrpt_reg_IclR_C"/>
</dbReference>
<evidence type="ECO:0000313" key="7">
    <source>
        <dbReference type="Proteomes" id="UP000187851"/>
    </source>
</evidence>
<organism evidence="6 7">
    <name type="scientific">Streptomyces autolyticus</name>
    <dbReference type="NCBI Taxonomy" id="75293"/>
    <lineage>
        <taxon>Bacteria</taxon>
        <taxon>Bacillati</taxon>
        <taxon>Actinomycetota</taxon>
        <taxon>Actinomycetes</taxon>
        <taxon>Kitasatosporales</taxon>
        <taxon>Streptomycetaceae</taxon>
        <taxon>Streptomyces</taxon>
    </lineage>
</organism>
<accession>A0ABN4VVM7</accession>
<evidence type="ECO:0000259" key="5">
    <source>
        <dbReference type="PROSITE" id="PS51078"/>
    </source>
</evidence>
<dbReference type="PROSITE" id="PS51077">
    <property type="entry name" value="HTH_ICLR"/>
    <property type="match status" value="1"/>
</dbReference>
<reference evidence="6 7" key="1">
    <citation type="journal article" date="2017" name="J. Biotechnol.">
        <title>The complete genome sequence of Streptomyces autolyticus CGMCC 0516, the producer of geldanamycin, autolytimycin, reblastatin and elaiophylin.</title>
        <authorList>
            <person name="Yin M."/>
            <person name="Jiang M."/>
            <person name="Ren Z."/>
            <person name="Dong Y."/>
            <person name="Lu T."/>
        </authorList>
    </citation>
    <scope>NUCLEOTIDE SEQUENCE [LARGE SCALE GENOMIC DNA]</scope>
    <source>
        <strain evidence="6 7">CGMCC0516</strain>
    </source>
</reference>
<dbReference type="Proteomes" id="UP000187851">
    <property type="component" value="Chromosome"/>
</dbReference>
<dbReference type="SMART" id="SM00346">
    <property type="entry name" value="HTH_ICLR"/>
    <property type="match status" value="1"/>
</dbReference>
<dbReference type="PANTHER" id="PTHR30136:SF24">
    <property type="entry name" value="HTH-TYPE TRANSCRIPTIONAL REPRESSOR ALLR"/>
    <property type="match status" value="1"/>
</dbReference>
<dbReference type="InterPro" id="IPR029016">
    <property type="entry name" value="GAF-like_dom_sf"/>
</dbReference>
<name>A0ABN4VVM7_9ACTN</name>
<dbReference type="InterPro" id="IPR036390">
    <property type="entry name" value="WH_DNA-bd_sf"/>
</dbReference>
<protein>
    <recommendedName>
        <fullName evidence="8">IclR family transcriptional regulator</fullName>
    </recommendedName>
</protein>
<feature type="domain" description="IclR-ED" evidence="5">
    <location>
        <begin position="72"/>
        <end position="251"/>
    </location>
</feature>
<evidence type="ECO:0000256" key="1">
    <source>
        <dbReference type="ARBA" id="ARBA00023015"/>
    </source>
</evidence>
<dbReference type="EMBL" id="CP019458">
    <property type="protein sequence ID" value="AQA09237.1"/>
    <property type="molecule type" value="Genomic_DNA"/>
</dbReference>
<gene>
    <name evidence="6" type="ORF">BV401_00650</name>
</gene>